<evidence type="ECO:0008006" key="3">
    <source>
        <dbReference type="Google" id="ProtNLM"/>
    </source>
</evidence>
<keyword evidence="2" id="KW-1185">Reference proteome</keyword>
<dbReference type="EMBL" id="QJKJ01006988">
    <property type="protein sequence ID" value="RDX84646.1"/>
    <property type="molecule type" value="Genomic_DNA"/>
</dbReference>
<gene>
    <name evidence="1" type="ORF">CR513_34279</name>
</gene>
<organism evidence="1 2">
    <name type="scientific">Mucuna pruriens</name>
    <name type="common">Velvet bean</name>
    <name type="synonym">Dolichos pruriens</name>
    <dbReference type="NCBI Taxonomy" id="157652"/>
    <lineage>
        <taxon>Eukaryota</taxon>
        <taxon>Viridiplantae</taxon>
        <taxon>Streptophyta</taxon>
        <taxon>Embryophyta</taxon>
        <taxon>Tracheophyta</taxon>
        <taxon>Spermatophyta</taxon>
        <taxon>Magnoliopsida</taxon>
        <taxon>eudicotyledons</taxon>
        <taxon>Gunneridae</taxon>
        <taxon>Pentapetalae</taxon>
        <taxon>rosids</taxon>
        <taxon>fabids</taxon>
        <taxon>Fabales</taxon>
        <taxon>Fabaceae</taxon>
        <taxon>Papilionoideae</taxon>
        <taxon>50 kb inversion clade</taxon>
        <taxon>NPAAA clade</taxon>
        <taxon>indigoferoid/millettioid clade</taxon>
        <taxon>Phaseoleae</taxon>
        <taxon>Mucuna</taxon>
    </lineage>
</organism>
<proteinExistence type="predicted"/>
<feature type="non-terminal residue" evidence="1">
    <location>
        <position position="1"/>
    </location>
</feature>
<sequence length="89" mass="10322">KPRKRTLTQERTTIHGELQGQGVSRVLSYAFVKDPMGLFCYNNFTNIAHNPIQHDRTKHVEINQHFIKEQLDIGLITTAYILGLDWQIC</sequence>
<dbReference type="AlphaFoldDB" id="A0A371G259"/>
<protein>
    <recommendedName>
        <fullName evidence="3">Copia protein</fullName>
    </recommendedName>
</protein>
<comment type="caution">
    <text evidence="1">The sequence shown here is derived from an EMBL/GenBank/DDBJ whole genome shotgun (WGS) entry which is preliminary data.</text>
</comment>
<reference evidence="1" key="1">
    <citation type="submission" date="2018-05" db="EMBL/GenBank/DDBJ databases">
        <title>Draft genome of Mucuna pruriens seed.</title>
        <authorList>
            <person name="Nnadi N.E."/>
            <person name="Vos R."/>
            <person name="Hasami M.H."/>
            <person name="Devisetty U.K."/>
            <person name="Aguiy J.C."/>
        </authorList>
    </citation>
    <scope>NUCLEOTIDE SEQUENCE [LARGE SCALE GENOMIC DNA]</scope>
    <source>
        <strain evidence="1">JCA_2017</strain>
    </source>
</reference>
<dbReference type="Proteomes" id="UP000257109">
    <property type="component" value="Unassembled WGS sequence"/>
</dbReference>
<name>A0A371G259_MUCPR</name>
<evidence type="ECO:0000313" key="1">
    <source>
        <dbReference type="EMBL" id="RDX84646.1"/>
    </source>
</evidence>
<evidence type="ECO:0000313" key="2">
    <source>
        <dbReference type="Proteomes" id="UP000257109"/>
    </source>
</evidence>
<feature type="non-terminal residue" evidence="1">
    <location>
        <position position="89"/>
    </location>
</feature>
<accession>A0A371G259</accession>
<dbReference type="OrthoDB" id="414945at2759"/>